<accession>A0ABS6G636</accession>
<keyword evidence="1" id="KW-1133">Transmembrane helix</keyword>
<protein>
    <submittedName>
        <fullName evidence="2">DUF1622 domain-containing protein</fullName>
    </submittedName>
</protein>
<comment type="caution">
    <text evidence="2">The sequence shown here is derived from an EMBL/GenBank/DDBJ whole genome shotgun (WGS) entry which is preliminary data.</text>
</comment>
<evidence type="ECO:0000256" key="1">
    <source>
        <dbReference type="SAM" id="Phobius"/>
    </source>
</evidence>
<feature type="transmembrane region" description="Helical" evidence="1">
    <location>
        <begin position="80"/>
        <end position="97"/>
    </location>
</feature>
<evidence type="ECO:0000313" key="2">
    <source>
        <dbReference type="EMBL" id="MBU5677177.1"/>
    </source>
</evidence>
<feature type="transmembrane region" description="Helical" evidence="1">
    <location>
        <begin position="12"/>
        <end position="34"/>
    </location>
</feature>
<sequence>MLHHFIELVVPNIIYLLEILGVFIITFTALKCFIRYAARGFDLSDDVIKIELARALSLGLTFLLGGEILSTLFAKDLKQIFTIAGIVVIRVALTYVLHWEITSDMDHCNSFSTLKERVACRQDVIQQKSSNKH</sequence>
<dbReference type="Pfam" id="PF07784">
    <property type="entry name" value="DUF1622"/>
    <property type="match status" value="1"/>
</dbReference>
<keyword evidence="1" id="KW-0812">Transmembrane</keyword>
<dbReference type="RefSeq" id="WP_216417702.1">
    <property type="nucleotide sequence ID" value="NZ_JAHLQK010000004.1"/>
</dbReference>
<reference evidence="2 3" key="1">
    <citation type="submission" date="2021-06" db="EMBL/GenBank/DDBJ databases">
        <authorList>
            <person name="Sun Q."/>
            <person name="Li D."/>
        </authorList>
    </citation>
    <scope>NUCLEOTIDE SEQUENCE [LARGE SCALE GENOMIC DNA]</scope>
    <source>
        <strain evidence="2 3">MSJ-5</strain>
    </source>
</reference>
<dbReference type="Proteomes" id="UP000779508">
    <property type="component" value="Unassembled WGS sequence"/>
</dbReference>
<dbReference type="InterPro" id="IPR012427">
    <property type="entry name" value="DUF1622"/>
</dbReference>
<name>A0ABS6G636_9FIRM</name>
<keyword evidence="3" id="KW-1185">Reference proteome</keyword>
<evidence type="ECO:0000313" key="3">
    <source>
        <dbReference type="Proteomes" id="UP000779508"/>
    </source>
</evidence>
<dbReference type="EMBL" id="JAHLQK010000004">
    <property type="protein sequence ID" value="MBU5677177.1"/>
    <property type="molecule type" value="Genomic_DNA"/>
</dbReference>
<organism evidence="2 3">
    <name type="scientific">Alkaliphilus flagellatus</name>
    <dbReference type="NCBI Taxonomy" id="2841507"/>
    <lineage>
        <taxon>Bacteria</taxon>
        <taxon>Bacillati</taxon>
        <taxon>Bacillota</taxon>
        <taxon>Clostridia</taxon>
        <taxon>Peptostreptococcales</taxon>
        <taxon>Natronincolaceae</taxon>
        <taxon>Alkaliphilus</taxon>
    </lineage>
</organism>
<dbReference type="PANTHER" id="PTHR38468">
    <property type="entry name" value="SLL0939 PROTEIN"/>
    <property type="match status" value="1"/>
</dbReference>
<feature type="transmembrane region" description="Helical" evidence="1">
    <location>
        <begin position="55"/>
        <end position="74"/>
    </location>
</feature>
<proteinExistence type="predicted"/>
<dbReference type="PANTHER" id="PTHR38468:SF1">
    <property type="entry name" value="SLL0939 PROTEIN"/>
    <property type="match status" value="1"/>
</dbReference>
<gene>
    <name evidence="2" type="ORF">KQI88_12215</name>
</gene>
<keyword evidence="1" id="KW-0472">Membrane</keyword>